<accession>A0A364KV07</accession>
<evidence type="ECO:0000313" key="9">
    <source>
        <dbReference type="EMBL" id="RAO67390.1"/>
    </source>
</evidence>
<evidence type="ECO:0000313" key="10">
    <source>
        <dbReference type="Proteomes" id="UP000249363"/>
    </source>
</evidence>
<evidence type="ECO:0008006" key="11">
    <source>
        <dbReference type="Google" id="ProtNLM"/>
    </source>
</evidence>
<gene>
    <name evidence="9" type="ORF">BHQ10_003402</name>
</gene>
<dbReference type="STRING" id="1196081.A0A364KV07"/>
<dbReference type="Proteomes" id="UP000249363">
    <property type="component" value="Unassembled WGS sequence"/>
</dbReference>
<organism evidence="9 10">
    <name type="scientific">Talaromyces amestolkiae</name>
    <dbReference type="NCBI Taxonomy" id="1196081"/>
    <lineage>
        <taxon>Eukaryota</taxon>
        <taxon>Fungi</taxon>
        <taxon>Dikarya</taxon>
        <taxon>Ascomycota</taxon>
        <taxon>Pezizomycotina</taxon>
        <taxon>Eurotiomycetes</taxon>
        <taxon>Eurotiomycetidae</taxon>
        <taxon>Eurotiales</taxon>
        <taxon>Trichocomaceae</taxon>
        <taxon>Talaromyces</taxon>
        <taxon>Talaromyces sect. Talaromyces</taxon>
    </lineage>
</organism>
<protein>
    <recommendedName>
        <fullName evidence="11">DUF1772 domain-containing protein</fullName>
    </recommendedName>
</protein>
<evidence type="ECO:0000256" key="8">
    <source>
        <dbReference type="SAM" id="Phobius"/>
    </source>
</evidence>
<dbReference type="GeneID" id="63792618"/>
<dbReference type="RefSeq" id="XP_040731906.1">
    <property type="nucleotide sequence ID" value="XM_040875655.1"/>
</dbReference>
<evidence type="ECO:0000256" key="4">
    <source>
        <dbReference type="ARBA" id="ARBA00023002"/>
    </source>
</evidence>
<proteinExistence type="inferred from homology"/>
<comment type="caution">
    <text evidence="9">The sequence shown here is derived from an EMBL/GenBank/DDBJ whole genome shotgun (WGS) entry which is preliminary data.</text>
</comment>
<keyword evidence="6 8" id="KW-0472">Membrane</keyword>
<dbReference type="EMBL" id="MIKG01000005">
    <property type="protein sequence ID" value="RAO67390.1"/>
    <property type="molecule type" value="Genomic_DNA"/>
</dbReference>
<keyword evidence="3 8" id="KW-1133">Transmembrane helix</keyword>
<sequence>MSSTGLQATAVVTGSFLSGAMMSLSLFAVPVLLDTTTESPQLFFQWVRMYHYGHMALPTMAVGTFLLYSYTALKKRSAKQSWRRWLIAGVTTLTMVPFTWLVMVPTNNELFRLQKVSLVEPTVMTITESKELVIKWSWMHLTRSFMPLAGAVMGAMWTLTK</sequence>
<evidence type="ECO:0000256" key="1">
    <source>
        <dbReference type="ARBA" id="ARBA00004141"/>
    </source>
</evidence>
<evidence type="ECO:0000256" key="6">
    <source>
        <dbReference type="ARBA" id="ARBA00023136"/>
    </source>
</evidence>
<reference evidence="9 10" key="1">
    <citation type="journal article" date="2017" name="Biotechnol. Biofuels">
        <title>Differential beta-glucosidase expression as a function of carbon source availability in Talaromyces amestolkiae: a genomic and proteomic approach.</title>
        <authorList>
            <person name="de Eugenio L.I."/>
            <person name="Mendez-Liter J.A."/>
            <person name="Nieto-Dominguez M."/>
            <person name="Alonso L."/>
            <person name="Gil-Munoz J."/>
            <person name="Barriuso J."/>
            <person name="Prieto A."/>
            <person name="Martinez M.J."/>
        </authorList>
    </citation>
    <scope>NUCLEOTIDE SEQUENCE [LARGE SCALE GENOMIC DNA]</scope>
    <source>
        <strain evidence="9 10">CIB</strain>
    </source>
</reference>
<dbReference type="InterPro" id="IPR013901">
    <property type="entry name" value="Anthrone_oxy"/>
</dbReference>
<feature type="transmembrane region" description="Helical" evidence="8">
    <location>
        <begin position="85"/>
        <end position="103"/>
    </location>
</feature>
<evidence type="ECO:0000256" key="5">
    <source>
        <dbReference type="ARBA" id="ARBA00023033"/>
    </source>
</evidence>
<comment type="subcellular location">
    <subcellularLocation>
        <location evidence="1">Membrane</location>
        <topology evidence="1">Multi-pass membrane protein</topology>
    </subcellularLocation>
</comment>
<keyword evidence="2 8" id="KW-0812">Transmembrane</keyword>
<evidence type="ECO:0000256" key="2">
    <source>
        <dbReference type="ARBA" id="ARBA00022692"/>
    </source>
</evidence>
<keyword evidence="10" id="KW-1185">Reference proteome</keyword>
<evidence type="ECO:0000256" key="3">
    <source>
        <dbReference type="ARBA" id="ARBA00022989"/>
    </source>
</evidence>
<dbReference type="AlphaFoldDB" id="A0A364KV07"/>
<dbReference type="Pfam" id="PF08592">
    <property type="entry name" value="Anthrone_oxy"/>
    <property type="match status" value="1"/>
</dbReference>
<dbReference type="GO" id="GO:0004497">
    <property type="term" value="F:monooxygenase activity"/>
    <property type="evidence" value="ECO:0007669"/>
    <property type="project" value="UniProtKB-KW"/>
</dbReference>
<dbReference type="PANTHER" id="PTHR35042">
    <property type="entry name" value="ANTHRONE OXYGENASE ENCC"/>
    <property type="match status" value="1"/>
</dbReference>
<dbReference type="OrthoDB" id="5954308at2759"/>
<feature type="transmembrane region" description="Helical" evidence="8">
    <location>
        <begin position="52"/>
        <end position="73"/>
    </location>
</feature>
<dbReference type="GO" id="GO:0016020">
    <property type="term" value="C:membrane"/>
    <property type="evidence" value="ECO:0007669"/>
    <property type="project" value="UniProtKB-SubCell"/>
</dbReference>
<comment type="similarity">
    <text evidence="7">Belongs to the anthrone oxygenase family.</text>
</comment>
<evidence type="ECO:0000256" key="7">
    <source>
        <dbReference type="ARBA" id="ARBA00034313"/>
    </source>
</evidence>
<keyword evidence="5" id="KW-0503">Monooxygenase</keyword>
<name>A0A364KV07_TALAM</name>
<dbReference type="PANTHER" id="PTHR35042:SF3">
    <property type="entry name" value="ANTHRONE OXYGENASE-RELATED"/>
    <property type="match status" value="1"/>
</dbReference>
<keyword evidence="4" id="KW-0560">Oxidoreductase</keyword>